<dbReference type="Proteomes" id="UP000198900">
    <property type="component" value="Unassembled WGS sequence"/>
</dbReference>
<reference evidence="2" key="1">
    <citation type="submission" date="2016-10" db="EMBL/GenBank/DDBJ databases">
        <authorList>
            <person name="Varghese N."/>
            <person name="Submissions S."/>
        </authorList>
    </citation>
    <scope>NUCLEOTIDE SEQUENCE [LARGE SCALE GENOMIC DNA]</scope>
    <source>
        <strain evidence="2">YR281</strain>
    </source>
</reference>
<comment type="caution">
    <text evidence="2">The sequence shown here is derived from an EMBL/GenBank/DDBJ whole genome shotgun (WGS) entry which is preliminary data.</text>
</comment>
<protein>
    <submittedName>
        <fullName evidence="2">Uncharacterized protein</fullName>
    </submittedName>
</protein>
<feature type="compositionally biased region" description="Basic residues" evidence="1">
    <location>
        <begin position="29"/>
        <end position="39"/>
    </location>
</feature>
<dbReference type="AlphaFoldDB" id="A0A7Z7FN80"/>
<gene>
    <name evidence="2" type="ORF">SAMN04487926_1361</name>
</gene>
<keyword evidence="3" id="KW-1185">Reference proteome</keyword>
<proteinExistence type="predicted"/>
<evidence type="ECO:0000256" key="1">
    <source>
        <dbReference type="SAM" id="MobiDB-lite"/>
    </source>
</evidence>
<feature type="compositionally biased region" description="Polar residues" evidence="1">
    <location>
        <begin position="156"/>
        <end position="171"/>
    </location>
</feature>
<feature type="compositionally biased region" description="Basic residues" evidence="1">
    <location>
        <begin position="89"/>
        <end position="103"/>
    </location>
</feature>
<feature type="compositionally biased region" description="Low complexity" evidence="1">
    <location>
        <begin position="48"/>
        <end position="61"/>
    </location>
</feature>
<accession>A0A7Z7FN80</accession>
<feature type="region of interest" description="Disordered" evidence="1">
    <location>
        <begin position="29"/>
        <end position="126"/>
    </location>
</feature>
<evidence type="ECO:0000313" key="2">
    <source>
        <dbReference type="EMBL" id="SDJ17116.1"/>
    </source>
</evidence>
<sequence>MGALRQGERLAVLAAFFCLLFFAAAKKSRCRPAQGRRVKQANASRMPAKTQANQTAGAANTSLRMPAQYTKHRPATPESRRQTADTSAKAKRNKPTAPRRRQRGMPEKDPKPRPTTLAPHGPSPIHFCYHPIQHSNCSRITPRFIFRTPRVRDRTPTQTQKTINARATSRASGAKQGAQR</sequence>
<feature type="region of interest" description="Disordered" evidence="1">
    <location>
        <begin position="148"/>
        <end position="180"/>
    </location>
</feature>
<dbReference type="EMBL" id="FNDI01000036">
    <property type="protein sequence ID" value="SDJ17116.1"/>
    <property type="molecule type" value="Genomic_DNA"/>
</dbReference>
<evidence type="ECO:0000313" key="3">
    <source>
        <dbReference type="Proteomes" id="UP000198900"/>
    </source>
</evidence>
<name>A0A7Z7FN80_9BURK</name>
<organism evidence="2 3">
    <name type="scientific">Paraburkholderia steynii</name>
    <dbReference type="NCBI Taxonomy" id="1245441"/>
    <lineage>
        <taxon>Bacteria</taxon>
        <taxon>Pseudomonadati</taxon>
        <taxon>Pseudomonadota</taxon>
        <taxon>Betaproteobacteria</taxon>
        <taxon>Burkholderiales</taxon>
        <taxon>Burkholderiaceae</taxon>
        <taxon>Paraburkholderia</taxon>
    </lineage>
</organism>